<keyword evidence="3 4" id="KW-0378">Hydrolase</keyword>
<dbReference type="PANTHER" id="PTHR11358">
    <property type="entry name" value="ARGINASE/AGMATINASE"/>
    <property type="match status" value="1"/>
</dbReference>
<proteinExistence type="inferred from homology"/>
<dbReference type="CDD" id="cd11592">
    <property type="entry name" value="Agmatinase_PAH"/>
    <property type="match status" value="1"/>
</dbReference>
<dbReference type="Proteomes" id="UP000838100">
    <property type="component" value="Unassembled WGS sequence"/>
</dbReference>
<accession>A0ABM9ACQ9</accession>
<evidence type="ECO:0000313" key="6">
    <source>
        <dbReference type="Proteomes" id="UP000838100"/>
    </source>
</evidence>
<evidence type="ECO:0000256" key="4">
    <source>
        <dbReference type="RuleBase" id="RU003684"/>
    </source>
</evidence>
<evidence type="ECO:0000313" key="5">
    <source>
        <dbReference type="EMBL" id="CAH0990966.1"/>
    </source>
</evidence>
<dbReference type="Gene3D" id="3.40.800.10">
    <property type="entry name" value="Ureohydrolase domain"/>
    <property type="match status" value="1"/>
</dbReference>
<dbReference type="NCBIfam" id="NF002564">
    <property type="entry name" value="PRK02190.1"/>
    <property type="match status" value="1"/>
</dbReference>
<dbReference type="SUPFAM" id="SSF52768">
    <property type="entry name" value="Arginase/deacetylase"/>
    <property type="match status" value="1"/>
</dbReference>
<evidence type="ECO:0000256" key="2">
    <source>
        <dbReference type="ARBA" id="ARBA00022723"/>
    </source>
</evidence>
<dbReference type="Pfam" id="PF00491">
    <property type="entry name" value="Arginase"/>
    <property type="match status" value="1"/>
</dbReference>
<dbReference type="InterPro" id="IPR006035">
    <property type="entry name" value="Ureohydrolase"/>
</dbReference>
<evidence type="ECO:0000256" key="3">
    <source>
        <dbReference type="ARBA" id="ARBA00022801"/>
    </source>
</evidence>
<dbReference type="InterPro" id="IPR023696">
    <property type="entry name" value="Ureohydrolase_dom_sf"/>
</dbReference>
<comment type="caution">
    <text evidence="5">The sequence shown here is derived from an EMBL/GenBank/DDBJ whole genome shotgun (WGS) entry which is preliminary data.</text>
</comment>
<sequence>MSDHPFVNDISLYANNFSYMGRKLSRELADDVDAVVLGVPYDMATTGRPGTRFGPNGVRQASVTLRWEEARWPWRFRLFEQLNVIDYGDVDFEPGNSQHMMDQVVADADAIIASGKKLLSFGGDHFVTLPLLQAVHKTHGKMALIHFDAHTDTYSEGGEFDHGTMFYRAPQLGLIDPAHSVQIGIRTEYGYDDHPFKVIDAAQANDQSVEQIVEQVRQRVGNLPVYVTFDIDCLDPAYAPGTGTPVVGGLTSDKAMKIIRGLQSLNIVAADVVEVAPCYDQAEITSLAGASIGLELLHLFAVKK</sequence>
<keyword evidence="6" id="KW-1185">Reference proteome</keyword>
<comment type="similarity">
    <text evidence="1">Belongs to the arginase family. Agmatinase subfamily.</text>
</comment>
<dbReference type="RefSeq" id="WP_237443631.1">
    <property type="nucleotide sequence ID" value="NZ_CAKLPX010000001.1"/>
</dbReference>
<keyword evidence="2" id="KW-0479">Metal-binding</keyword>
<dbReference type="PROSITE" id="PS01053">
    <property type="entry name" value="ARGINASE_1"/>
    <property type="match status" value="1"/>
</dbReference>
<dbReference type="NCBIfam" id="TIGR01230">
    <property type="entry name" value="agmatinase"/>
    <property type="match status" value="1"/>
</dbReference>
<dbReference type="PROSITE" id="PS51409">
    <property type="entry name" value="ARGINASE_2"/>
    <property type="match status" value="1"/>
</dbReference>
<dbReference type="EMBL" id="CAKLPX010000001">
    <property type="protein sequence ID" value="CAH0990966.1"/>
    <property type="molecule type" value="Genomic_DNA"/>
</dbReference>
<protein>
    <submittedName>
        <fullName evidence="5">Agmatinase</fullName>
        <ecNumber evidence="5">3.5.3.11</ecNumber>
    </submittedName>
</protein>
<gene>
    <name evidence="5" type="primary">speB</name>
    <name evidence="5" type="ORF">SIN8267_01067</name>
</gene>
<name>A0ABM9ACQ9_9GAMM</name>
<organism evidence="5 6">
    <name type="scientific">Sinobacterium norvegicum</name>
    <dbReference type="NCBI Taxonomy" id="1641715"/>
    <lineage>
        <taxon>Bacteria</taxon>
        <taxon>Pseudomonadati</taxon>
        <taxon>Pseudomonadota</taxon>
        <taxon>Gammaproteobacteria</taxon>
        <taxon>Cellvibrionales</taxon>
        <taxon>Spongiibacteraceae</taxon>
        <taxon>Sinobacterium</taxon>
    </lineage>
</organism>
<dbReference type="GO" id="GO:0008783">
    <property type="term" value="F:agmatinase activity"/>
    <property type="evidence" value="ECO:0007669"/>
    <property type="project" value="UniProtKB-EC"/>
</dbReference>
<dbReference type="PANTHER" id="PTHR11358:SF26">
    <property type="entry name" value="GUANIDINO ACID HYDROLASE, MITOCHONDRIAL"/>
    <property type="match status" value="1"/>
</dbReference>
<dbReference type="InterPro" id="IPR020855">
    <property type="entry name" value="Ureohydrolase_Mn_BS"/>
</dbReference>
<dbReference type="PIRSF" id="PIRSF036979">
    <property type="entry name" value="Arginase"/>
    <property type="match status" value="1"/>
</dbReference>
<reference evidence="5" key="1">
    <citation type="submission" date="2021-12" db="EMBL/GenBank/DDBJ databases">
        <authorList>
            <person name="Rodrigo-Torres L."/>
            <person name="Arahal R. D."/>
            <person name="Lucena T."/>
        </authorList>
    </citation>
    <scope>NUCLEOTIDE SEQUENCE</scope>
    <source>
        <strain evidence="5">CECT 8267</strain>
    </source>
</reference>
<evidence type="ECO:0000256" key="1">
    <source>
        <dbReference type="ARBA" id="ARBA00009227"/>
    </source>
</evidence>
<dbReference type="EC" id="3.5.3.11" evidence="5"/>
<dbReference type="InterPro" id="IPR005925">
    <property type="entry name" value="Agmatinase-rel"/>
</dbReference>